<dbReference type="AlphaFoldDB" id="A0A8J3GRW8"/>
<reference evidence="2" key="1">
    <citation type="journal article" date="2014" name="Int. J. Syst. Evol. Microbiol.">
        <title>Complete genome sequence of Corynebacterium casei LMG S-19264T (=DSM 44701T), isolated from a smear-ripened cheese.</title>
        <authorList>
            <consortium name="US DOE Joint Genome Institute (JGI-PGF)"/>
            <person name="Walter F."/>
            <person name="Albersmeier A."/>
            <person name="Kalinowski J."/>
            <person name="Ruckert C."/>
        </authorList>
    </citation>
    <scope>NUCLEOTIDE SEQUENCE</scope>
    <source>
        <strain evidence="2">CGMCC 1.16548</strain>
    </source>
</reference>
<evidence type="ECO:0000259" key="1">
    <source>
        <dbReference type="Pfam" id="PF01592"/>
    </source>
</evidence>
<dbReference type="GO" id="GO:0051536">
    <property type="term" value="F:iron-sulfur cluster binding"/>
    <property type="evidence" value="ECO:0007669"/>
    <property type="project" value="InterPro"/>
</dbReference>
<dbReference type="SUPFAM" id="SSF82649">
    <property type="entry name" value="SufE/NifU"/>
    <property type="match status" value="1"/>
</dbReference>
<dbReference type="Gene3D" id="3.90.1010.10">
    <property type="match status" value="1"/>
</dbReference>
<dbReference type="GO" id="GO:0005506">
    <property type="term" value="F:iron ion binding"/>
    <property type="evidence" value="ECO:0007669"/>
    <property type="project" value="InterPro"/>
</dbReference>
<accession>A0A8J3GRW8</accession>
<dbReference type="RefSeq" id="WP_191283485.1">
    <property type="nucleotide sequence ID" value="NZ_BNAI01000004.1"/>
</dbReference>
<evidence type="ECO:0000313" key="2">
    <source>
        <dbReference type="EMBL" id="GHF20112.1"/>
    </source>
</evidence>
<feature type="domain" description="NIF system FeS cluster assembly NifU N-terminal" evidence="1">
    <location>
        <begin position="10"/>
        <end position="130"/>
    </location>
</feature>
<name>A0A8J3GRW8_9MICO</name>
<dbReference type="Pfam" id="PF01592">
    <property type="entry name" value="NifU_N"/>
    <property type="match status" value="1"/>
</dbReference>
<reference evidence="2" key="2">
    <citation type="submission" date="2020-09" db="EMBL/GenBank/DDBJ databases">
        <authorList>
            <person name="Sun Q."/>
            <person name="Zhou Y."/>
        </authorList>
    </citation>
    <scope>NUCLEOTIDE SEQUENCE</scope>
    <source>
        <strain evidence="2">CGMCC 1.16548</strain>
    </source>
</reference>
<sequence length="145" mass="15713">MSTDDLRALYQEVILTHSREPDGRGIVDGWTGRAREVNPLCGDEIDLAVTVEGDVIRSITWEGHGCAISQASASLLTGLLEGATVSDARDRVERFRTALRSRGEIELDEEHFGDAVALGGVSRYVARVKCAMLAWVVLENALATS</sequence>
<comment type="caution">
    <text evidence="2">The sequence shown here is derived from an EMBL/GenBank/DDBJ whole genome shotgun (WGS) entry which is preliminary data.</text>
</comment>
<proteinExistence type="predicted"/>
<organism evidence="2 3">
    <name type="scientific">Pseudolysinimonas yzui</name>
    <dbReference type="NCBI Taxonomy" id="2708254"/>
    <lineage>
        <taxon>Bacteria</taxon>
        <taxon>Bacillati</taxon>
        <taxon>Actinomycetota</taxon>
        <taxon>Actinomycetes</taxon>
        <taxon>Micrococcales</taxon>
        <taxon>Microbacteriaceae</taxon>
        <taxon>Pseudolysinimonas</taxon>
    </lineage>
</organism>
<protein>
    <submittedName>
        <fullName evidence="2">Putative SUF system FeS assembly protein</fullName>
    </submittedName>
</protein>
<dbReference type="Proteomes" id="UP000617531">
    <property type="component" value="Unassembled WGS sequence"/>
</dbReference>
<dbReference type="NCBIfam" id="TIGR01994">
    <property type="entry name" value="SUF_scaf_2"/>
    <property type="match status" value="1"/>
</dbReference>
<gene>
    <name evidence="2" type="ORF">GCM10011600_21270</name>
</gene>
<dbReference type="EMBL" id="BNAI01000004">
    <property type="protein sequence ID" value="GHF20112.1"/>
    <property type="molecule type" value="Genomic_DNA"/>
</dbReference>
<evidence type="ECO:0000313" key="3">
    <source>
        <dbReference type="Proteomes" id="UP000617531"/>
    </source>
</evidence>
<dbReference type="GO" id="GO:0016226">
    <property type="term" value="P:iron-sulfur cluster assembly"/>
    <property type="evidence" value="ECO:0007669"/>
    <property type="project" value="InterPro"/>
</dbReference>
<dbReference type="CDD" id="cd06664">
    <property type="entry name" value="IscU_like"/>
    <property type="match status" value="1"/>
</dbReference>
<keyword evidence="3" id="KW-1185">Reference proteome</keyword>
<dbReference type="InterPro" id="IPR002871">
    <property type="entry name" value="NIF_FeS_clus_asmbl_NifU_N"/>
</dbReference>